<keyword evidence="8" id="KW-1185">Reference proteome</keyword>
<evidence type="ECO:0000259" key="3">
    <source>
        <dbReference type="Pfam" id="PF01055"/>
    </source>
</evidence>
<dbReference type="EMBL" id="SMGD01000011">
    <property type="protein sequence ID" value="TCK59043.1"/>
    <property type="molecule type" value="Genomic_DNA"/>
</dbReference>
<dbReference type="Pfam" id="PF21365">
    <property type="entry name" value="Glyco_hydro_31_3rd"/>
    <property type="match status" value="1"/>
</dbReference>
<dbReference type="InterPro" id="IPR013780">
    <property type="entry name" value="Glyco_hydro_b"/>
</dbReference>
<comment type="similarity">
    <text evidence="1 2">Belongs to the glycosyl hydrolase 31 family.</text>
</comment>
<dbReference type="InterPro" id="IPR025887">
    <property type="entry name" value="Glyco_hydro_31_N_dom"/>
</dbReference>
<dbReference type="InterPro" id="IPR033403">
    <property type="entry name" value="DUF5110"/>
</dbReference>
<name>A0A4R1K5L7_9GAMM</name>
<dbReference type="GO" id="GO:0030246">
    <property type="term" value="F:carbohydrate binding"/>
    <property type="evidence" value="ECO:0007669"/>
    <property type="project" value="InterPro"/>
</dbReference>
<reference evidence="7 8" key="1">
    <citation type="submission" date="2019-03" db="EMBL/GenBank/DDBJ databases">
        <title>Genomic Encyclopedia of Type Strains, Phase IV (KMG-IV): sequencing the most valuable type-strain genomes for metagenomic binning, comparative biology and taxonomic classification.</title>
        <authorList>
            <person name="Goeker M."/>
        </authorList>
    </citation>
    <scope>NUCLEOTIDE SEQUENCE [LARGE SCALE GENOMIC DNA]</scope>
    <source>
        <strain evidence="7 8">DSM 18577</strain>
    </source>
</reference>
<organism evidence="7 8">
    <name type="scientific">Celerinatantimonas diazotrophica</name>
    <dbReference type="NCBI Taxonomy" id="412034"/>
    <lineage>
        <taxon>Bacteria</taxon>
        <taxon>Pseudomonadati</taxon>
        <taxon>Pseudomonadota</taxon>
        <taxon>Gammaproteobacteria</taxon>
        <taxon>Celerinatantimonadaceae</taxon>
        <taxon>Celerinatantimonas</taxon>
    </lineage>
</organism>
<dbReference type="PANTHER" id="PTHR22762">
    <property type="entry name" value="ALPHA-GLUCOSIDASE"/>
    <property type="match status" value="1"/>
</dbReference>
<protein>
    <submittedName>
        <fullName evidence="7">Alpha-glucosidase</fullName>
    </submittedName>
</protein>
<dbReference type="InterPro" id="IPR048395">
    <property type="entry name" value="Glyco_hydro_31_C"/>
</dbReference>
<evidence type="ECO:0000256" key="1">
    <source>
        <dbReference type="ARBA" id="ARBA00007806"/>
    </source>
</evidence>
<feature type="domain" description="Glycoside hydrolase family 31 N-terminal" evidence="4">
    <location>
        <begin position="27"/>
        <end position="214"/>
    </location>
</feature>
<sequence>MKTIKNWQLGQQQNNHIELVCDDKHVMHLFVLEEHIIRVWLAKNNEVRMPSTWSIAPNQDVPFAGRDRFDCAGFSLPDYRCQMQDETLVIETSCLRLSVHQPLYLSWEGQDAHGQWQPILCDRKTSAYQLGVDSHKVAHFVSREKDVRYYGLGEKAGELNRCGRRFEMRNLDAMGYSARSTDPLYKHIPFYLTRTPAGQSFGLFYDNLASCWFDLGNEKDNYHAQFSGYRAEDGELDYYFIYGPSIAEVTEQYTHITGGTAFGPKWSLGYSGSTMRYTDAENAQEQLEGFIDHCHDYQIPCDSFQLSSGYTSIGDKRYVFHWNHDKVPDPEGMSAHFHQAHMQLAANIKPCLLHDHPLYQQVKEQGLFIRDSESDEPEQSVFWDASGSHLDFTNPATIRWWQQQVTQQLLAKGIDSTWNDNNEFEIWDSGARCHGFGKPLPIGLIRPLQPLLMMRASYEAQQQFHSDLRPYLISRSGCPGMNRYVQTWSGDNLTNWESLRYNIKMGLGMSLSGLYNIGHDVGGFAGDKPDPELFARWVQNGVMHPRFTIHSWNDDGTVNEPWMYPEVTPIIRRAIELRYWLAPYFYNLLWRAHRFDEPMIRPTFYNYESDEHTFAENDDFMLGRELLVASVVEPNQRQRRVYLPAEAHGWYNFYTGQWYSGGQSICLDAPLETLPLLVRGGSIIAQSPHCQRFASVLDRRRVLAIFAHQGCGYSECELFDDDGQSFAYQDGDFLQLQLKMQSSLDKIELTIKARGQFKPAYQSIELMLPQSEHRPIYVNQSLYHADDAIALSAIPQELS</sequence>
<dbReference type="RefSeq" id="WP_131911972.1">
    <property type="nucleotide sequence ID" value="NZ_OU594967.1"/>
</dbReference>
<proteinExistence type="inferred from homology"/>
<keyword evidence="2" id="KW-0326">Glycosidase</keyword>
<evidence type="ECO:0000259" key="5">
    <source>
        <dbReference type="Pfam" id="PF17137"/>
    </source>
</evidence>
<evidence type="ECO:0000259" key="6">
    <source>
        <dbReference type="Pfam" id="PF21365"/>
    </source>
</evidence>
<dbReference type="InterPro" id="IPR011013">
    <property type="entry name" value="Gal_mutarotase_sf_dom"/>
</dbReference>
<dbReference type="Pfam" id="PF01055">
    <property type="entry name" value="Glyco_hydro_31_2nd"/>
    <property type="match status" value="1"/>
</dbReference>
<feature type="domain" description="DUF5110" evidence="5">
    <location>
        <begin position="703"/>
        <end position="768"/>
    </location>
</feature>
<accession>A0A4R1K5L7</accession>
<dbReference type="InterPro" id="IPR000322">
    <property type="entry name" value="Glyco_hydro_31_TIM"/>
</dbReference>
<dbReference type="InterPro" id="IPR017853">
    <property type="entry name" value="GH"/>
</dbReference>
<dbReference type="Pfam" id="PF17137">
    <property type="entry name" value="DUF5110"/>
    <property type="match status" value="1"/>
</dbReference>
<feature type="domain" description="Glycosyl hydrolase family 31 C-terminal" evidence="6">
    <location>
        <begin position="597"/>
        <end position="684"/>
    </location>
</feature>
<dbReference type="Proteomes" id="UP000295565">
    <property type="component" value="Unassembled WGS sequence"/>
</dbReference>
<dbReference type="CDD" id="cd06599">
    <property type="entry name" value="GH31_glycosidase_Aec37"/>
    <property type="match status" value="1"/>
</dbReference>
<gene>
    <name evidence="7" type="ORF">EV690_1207</name>
</gene>
<dbReference type="Pfam" id="PF13802">
    <property type="entry name" value="Gal_mutarotas_2"/>
    <property type="match status" value="1"/>
</dbReference>
<dbReference type="AlphaFoldDB" id="A0A4R1K5L7"/>
<keyword evidence="2" id="KW-0378">Hydrolase</keyword>
<dbReference type="SUPFAM" id="SSF51445">
    <property type="entry name" value="(Trans)glycosidases"/>
    <property type="match status" value="1"/>
</dbReference>
<dbReference type="GO" id="GO:0005975">
    <property type="term" value="P:carbohydrate metabolic process"/>
    <property type="evidence" value="ECO:0007669"/>
    <property type="project" value="InterPro"/>
</dbReference>
<dbReference type="Gene3D" id="2.60.40.1180">
    <property type="entry name" value="Golgi alpha-mannosidase II"/>
    <property type="match status" value="2"/>
</dbReference>
<evidence type="ECO:0000259" key="4">
    <source>
        <dbReference type="Pfam" id="PF13802"/>
    </source>
</evidence>
<dbReference type="GO" id="GO:0004553">
    <property type="term" value="F:hydrolase activity, hydrolyzing O-glycosyl compounds"/>
    <property type="evidence" value="ECO:0007669"/>
    <property type="project" value="InterPro"/>
</dbReference>
<evidence type="ECO:0000313" key="8">
    <source>
        <dbReference type="Proteomes" id="UP000295565"/>
    </source>
</evidence>
<dbReference type="SUPFAM" id="SSF74650">
    <property type="entry name" value="Galactose mutarotase-like"/>
    <property type="match status" value="1"/>
</dbReference>
<dbReference type="PANTHER" id="PTHR22762:SF165">
    <property type="entry name" value="PUTATIVE (AFU_ORTHOLOGUE AFUA_1G06560)-RELATED"/>
    <property type="match status" value="1"/>
</dbReference>
<evidence type="ECO:0000313" key="7">
    <source>
        <dbReference type="EMBL" id="TCK59043.1"/>
    </source>
</evidence>
<dbReference type="Gene3D" id="3.20.20.80">
    <property type="entry name" value="Glycosidases"/>
    <property type="match status" value="1"/>
</dbReference>
<dbReference type="SUPFAM" id="SSF51011">
    <property type="entry name" value="Glycosyl hydrolase domain"/>
    <property type="match status" value="1"/>
</dbReference>
<dbReference type="OrthoDB" id="176168at2"/>
<dbReference type="Gene3D" id="2.60.40.1760">
    <property type="entry name" value="glycosyl hydrolase (family 31)"/>
    <property type="match status" value="1"/>
</dbReference>
<evidence type="ECO:0000256" key="2">
    <source>
        <dbReference type="RuleBase" id="RU361185"/>
    </source>
</evidence>
<comment type="caution">
    <text evidence="7">The sequence shown here is derived from an EMBL/GenBank/DDBJ whole genome shotgun (WGS) entry which is preliminary data.</text>
</comment>
<dbReference type="CDD" id="cd14752">
    <property type="entry name" value="GH31_N"/>
    <property type="match status" value="1"/>
</dbReference>
<feature type="domain" description="Glycoside hydrolase family 31 TIM barrel" evidence="3">
    <location>
        <begin position="262"/>
        <end position="588"/>
    </location>
</feature>